<accession>E3I891</accession>
<dbReference type="SUPFAM" id="SSF56059">
    <property type="entry name" value="Glutathione synthetase ATP-binding domain-like"/>
    <property type="match status" value="1"/>
</dbReference>
<evidence type="ECO:0008006" key="3">
    <source>
        <dbReference type="Google" id="ProtNLM"/>
    </source>
</evidence>
<organism evidence="1 2">
    <name type="scientific">Rhodomicrobium vannielii (strain ATCC 17100 / DSM 162 / LMG 4299 / NCIMB 10020 / ATH 3.1.1)</name>
    <dbReference type="NCBI Taxonomy" id="648757"/>
    <lineage>
        <taxon>Bacteria</taxon>
        <taxon>Pseudomonadati</taxon>
        <taxon>Pseudomonadota</taxon>
        <taxon>Alphaproteobacteria</taxon>
        <taxon>Hyphomicrobiales</taxon>
        <taxon>Hyphomicrobiaceae</taxon>
        <taxon>Rhodomicrobium</taxon>
    </lineage>
</organism>
<dbReference type="EMBL" id="CP002292">
    <property type="protein sequence ID" value="ADP69716.1"/>
    <property type="molecule type" value="Genomic_DNA"/>
</dbReference>
<dbReference type="STRING" id="648757.Rvan_0433"/>
<dbReference type="Gene3D" id="3.30.470.20">
    <property type="entry name" value="ATP-grasp fold, B domain"/>
    <property type="match status" value="1"/>
</dbReference>
<reference evidence="2" key="1">
    <citation type="journal article" date="2011" name="J. Bacteriol.">
        <title>Genome sequences of eight morphologically diverse alphaproteobacteria.</title>
        <authorList>
            <consortium name="US DOE Joint Genome Institute"/>
            <person name="Brown P.J."/>
            <person name="Kysela D.T."/>
            <person name="Buechlein A."/>
            <person name="Hemmerich C."/>
            <person name="Brun Y.V."/>
        </authorList>
    </citation>
    <scope>NUCLEOTIDE SEQUENCE [LARGE SCALE GENOMIC DNA]</scope>
    <source>
        <strain evidence="2">ATCC 17100 / ATH 3.1.1 / DSM 162 / LMG 4299</strain>
    </source>
</reference>
<dbReference type="RefSeq" id="WP_013418121.1">
    <property type="nucleotide sequence ID" value="NC_014664.1"/>
</dbReference>
<name>E3I891_RHOVT</name>
<protein>
    <recommendedName>
        <fullName evidence="3">ATP-grasp domain-containing protein</fullName>
    </recommendedName>
</protein>
<dbReference type="Proteomes" id="UP000001399">
    <property type="component" value="Chromosome"/>
</dbReference>
<dbReference type="OrthoDB" id="8453666at2"/>
<proteinExistence type="predicted"/>
<gene>
    <name evidence="1" type="ordered locus">Rvan_0433</name>
</gene>
<dbReference type="KEGG" id="rva:Rvan_0433"/>
<keyword evidence="2" id="KW-1185">Reference proteome</keyword>
<dbReference type="HOGENOM" id="CLU_077918_0_0_5"/>
<sequence length="278" mass="31637">MTVSQYKRHRKYARFLFDRARYLSQISTRRNVLSFSHGFPSSGHVMVKICDALNIRISNTLLSPGSATIFFPLTDDIYPRQPDHFINGRCTNIDKDVVADYQLQAFGYGYTVDPLNVTGHYVRKSIRNAAHDGCILYEPEIPKHGFFYQKLICTEVGDEVEEIRVLVIGTVLDICYLKRHPLSERFAIPSNSVQILPTRSLLSQEEVDAICRMCAMIGMEYGEIDVMRDRNNGLAYVIDMNRTPGGPPIAFTRSERDGVVKRLAEAFTSEFGKRILDI</sequence>
<dbReference type="eggNOG" id="COG0189">
    <property type="taxonomic scope" value="Bacteria"/>
</dbReference>
<evidence type="ECO:0000313" key="2">
    <source>
        <dbReference type="Proteomes" id="UP000001399"/>
    </source>
</evidence>
<dbReference type="AlphaFoldDB" id="E3I891"/>
<evidence type="ECO:0000313" key="1">
    <source>
        <dbReference type="EMBL" id="ADP69716.1"/>
    </source>
</evidence>